<keyword evidence="3" id="KW-1185">Reference proteome</keyword>
<reference evidence="2 3" key="1">
    <citation type="submission" date="2020-12" db="EMBL/GenBank/DDBJ databases">
        <title>Oil enriched cultivation method for isolating marine PHA-producing bacteria.</title>
        <authorList>
            <person name="Zheng W."/>
            <person name="Yu S."/>
            <person name="Huang Y."/>
        </authorList>
    </citation>
    <scope>NUCLEOTIDE SEQUENCE [LARGE SCALE GENOMIC DNA]</scope>
    <source>
        <strain evidence="2 3">SY-2-6</strain>
    </source>
</reference>
<evidence type="ECO:0000313" key="2">
    <source>
        <dbReference type="EMBL" id="MBN8234945.1"/>
    </source>
</evidence>
<comment type="caution">
    <text evidence="2">The sequence shown here is derived from an EMBL/GenBank/DDBJ whole genome shotgun (WGS) entry which is preliminary data.</text>
</comment>
<dbReference type="EMBL" id="JAEKJY010000002">
    <property type="protein sequence ID" value="MBN8234945.1"/>
    <property type="molecule type" value="Genomic_DNA"/>
</dbReference>
<name>A0ABS3DUB8_9BACI</name>
<protein>
    <submittedName>
        <fullName evidence="2">Cell wall hydrolase</fullName>
    </submittedName>
</protein>
<dbReference type="Gene3D" id="1.10.10.2520">
    <property type="entry name" value="Cell wall hydrolase SleB, domain 1"/>
    <property type="match status" value="1"/>
</dbReference>
<proteinExistence type="predicted"/>
<feature type="domain" description="Cell wall hydrolase SleB" evidence="1">
    <location>
        <begin position="33"/>
        <end position="138"/>
    </location>
</feature>
<accession>A0ABS3DUB8</accession>
<evidence type="ECO:0000313" key="3">
    <source>
        <dbReference type="Proteomes" id="UP000663970"/>
    </source>
</evidence>
<dbReference type="Pfam" id="PF07486">
    <property type="entry name" value="Hydrolase_2"/>
    <property type="match status" value="1"/>
</dbReference>
<gene>
    <name evidence="2" type="ORF">JF544_06770</name>
</gene>
<dbReference type="InterPro" id="IPR042047">
    <property type="entry name" value="SleB_dom1"/>
</dbReference>
<dbReference type="Proteomes" id="UP000663970">
    <property type="component" value="Unassembled WGS sequence"/>
</dbReference>
<keyword evidence="2" id="KW-0378">Hydrolase</keyword>
<dbReference type="GO" id="GO:0016787">
    <property type="term" value="F:hydrolase activity"/>
    <property type="evidence" value="ECO:0007669"/>
    <property type="project" value="UniProtKB-KW"/>
</dbReference>
<sequence length="149" mass="16920">MPFVKRGDSVAVIPSTEADVKLLARLMRAEAEGDGELGMLMVGNTGVNRVRGDCIDFTDINTIRDMVYQSPGGFEATQKGYFYQRAREKDIRLARKTIKGTRYHPASNSLWFFKPSGDCPEQWFGQWNTGRYKSHCFYSPTRSDCPSVY</sequence>
<organism evidence="2 3">
    <name type="scientific">Halobacillus kuroshimensis</name>
    <dbReference type="NCBI Taxonomy" id="302481"/>
    <lineage>
        <taxon>Bacteria</taxon>
        <taxon>Bacillati</taxon>
        <taxon>Bacillota</taxon>
        <taxon>Bacilli</taxon>
        <taxon>Bacillales</taxon>
        <taxon>Bacillaceae</taxon>
        <taxon>Halobacillus</taxon>
    </lineage>
</organism>
<dbReference type="InterPro" id="IPR011105">
    <property type="entry name" value="Cell_wall_hydrolase_SleB"/>
</dbReference>
<evidence type="ECO:0000259" key="1">
    <source>
        <dbReference type="Pfam" id="PF07486"/>
    </source>
</evidence>